<accession>A0A7T0BXN5</accession>
<organism evidence="2 3">
    <name type="scientific">Candidatus Nitronauta litoralis</name>
    <dbReference type="NCBI Taxonomy" id="2705533"/>
    <lineage>
        <taxon>Bacteria</taxon>
        <taxon>Pseudomonadati</taxon>
        <taxon>Nitrospinota/Tectimicrobiota group</taxon>
        <taxon>Nitrospinota</taxon>
        <taxon>Nitrospinia</taxon>
        <taxon>Nitrospinales</taxon>
        <taxon>Nitrospinaceae</taxon>
        <taxon>Candidatus Nitronauta</taxon>
    </lineage>
</organism>
<evidence type="ECO:0000313" key="2">
    <source>
        <dbReference type="EMBL" id="QPJ62861.1"/>
    </source>
</evidence>
<sequence length="416" mass="48815">MPTPKPSSEKSKPLSLKKKTVFILIPILFFLAGLEGILRLTVGLRQIRYKCHYPVLDNQYCPNIVAIKDKNGETIRSNSDGLLDKEYEKPPPPNTFRVAVLGDSFVAGEIVKDGFEFHAVLENKLTQRLNQPIEFINFGVNGIGTWKELQTYHLRARHYKPDLTLLVFYWGNDLDNSFSELKRGGPNPLKEEYPTQSFKEKVQVLRKRFNQWLWNNVALYQFTHTRYHLLERRFHQWFGPEWRQRPTQKNETETPALSQSVENPRINNQLLKKYPALDGITPRSTPLINEPTSLDDPWFFDSDAWNLVKKLILKIKQEVEEDEGKLIVMHFLGETQYMERHDLPVKEFNEFLEANKIGVIDPNPIFFRMSREELHSHYVPQDIHFNEDGQRLLAEHSVDFLERTIRKMINLQSESK</sequence>
<feature type="transmembrane region" description="Helical" evidence="1">
    <location>
        <begin position="21"/>
        <end position="42"/>
    </location>
</feature>
<evidence type="ECO:0000313" key="3">
    <source>
        <dbReference type="Proteomes" id="UP000594688"/>
    </source>
</evidence>
<dbReference type="AlphaFoldDB" id="A0A7T0BXN5"/>
<dbReference type="SUPFAM" id="SSF52266">
    <property type="entry name" value="SGNH hydrolase"/>
    <property type="match status" value="1"/>
</dbReference>
<evidence type="ECO:0000256" key="1">
    <source>
        <dbReference type="SAM" id="Phobius"/>
    </source>
</evidence>
<reference evidence="2 3" key="1">
    <citation type="submission" date="2020-02" db="EMBL/GenBank/DDBJ databases">
        <title>Genomic and physiological characterization of two novel Nitrospinaceae genera.</title>
        <authorList>
            <person name="Mueller A.J."/>
            <person name="Jung M.-Y."/>
            <person name="Strachan C.R."/>
            <person name="Herbold C.W."/>
            <person name="Kirkegaard R.H."/>
            <person name="Daims H."/>
        </authorList>
    </citation>
    <scope>NUCLEOTIDE SEQUENCE [LARGE SCALE GENOMIC DNA]</scope>
    <source>
        <strain evidence="2">EB</strain>
    </source>
</reference>
<keyword evidence="1" id="KW-1133">Transmembrane helix</keyword>
<gene>
    <name evidence="2" type="ORF">G3M70_13640</name>
</gene>
<keyword evidence="2" id="KW-0378">Hydrolase</keyword>
<proteinExistence type="predicted"/>
<dbReference type="Proteomes" id="UP000594688">
    <property type="component" value="Chromosome"/>
</dbReference>
<dbReference type="EMBL" id="CP048685">
    <property type="protein sequence ID" value="QPJ62861.1"/>
    <property type="molecule type" value="Genomic_DNA"/>
</dbReference>
<name>A0A7T0BXN5_9BACT</name>
<dbReference type="InterPro" id="IPR036514">
    <property type="entry name" value="SGNH_hydro_sf"/>
</dbReference>
<dbReference type="CDD" id="cd00229">
    <property type="entry name" value="SGNH_hydrolase"/>
    <property type="match status" value="1"/>
</dbReference>
<dbReference type="KEGG" id="nli:G3M70_13640"/>
<keyword evidence="1" id="KW-0812">Transmembrane</keyword>
<dbReference type="GO" id="GO:0016788">
    <property type="term" value="F:hydrolase activity, acting on ester bonds"/>
    <property type="evidence" value="ECO:0007669"/>
    <property type="project" value="UniProtKB-ARBA"/>
</dbReference>
<keyword evidence="1" id="KW-0472">Membrane</keyword>
<dbReference type="Gene3D" id="3.40.50.1110">
    <property type="entry name" value="SGNH hydrolase"/>
    <property type="match status" value="1"/>
</dbReference>
<protein>
    <submittedName>
        <fullName evidence="2">SGNH/GDSL hydrolase family protein</fullName>
    </submittedName>
</protein>